<evidence type="ECO:0000256" key="1">
    <source>
        <dbReference type="ARBA" id="ARBA00004167"/>
    </source>
</evidence>
<keyword evidence="9" id="KW-1185">Reference proteome</keyword>
<keyword evidence="4 6" id="KW-1133">Transmembrane helix</keyword>
<dbReference type="GO" id="GO:0016020">
    <property type="term" value="C:membrane"/>
    <property type="evidence" value="ECO:0007669"/>
    <property type="project" value="UniProtKB-SubCell"/>
</dbReference>
<comment type="caution">
    <text evidence="8">The sequence shown here is derived from an EMBL/GenBank/DDBJ whole genome shotgun (WGS) entry which is preliminary data.</text>
</comment>
<organism evidence="8 9">
    <name type="scientific">Leptolyngbya cf. ectocarpi LEGE 11479</name>
    <dbReference type="NCBI Taxonomy" id="1828722"/>
    <lineage>
        <taxon>Bacteria</taxon>
        <taxon>Bacillati</taxon>
        <taxon>Cyanobacteriota</taxon>
        <taxon>Cyanophyceae</taxon>
        <taxon>Leptolyngbyales</taxon>
        <taxon>Leptolyngbyaceae</taxon>
        <taxon>Leptolyngbya group</taxon>
        <taxon>Leptolyngbya</taxon>
    </lineage>
</organism>
<dbReference type="RefSeq" id="WP_193992155.1">
    <property type="nucleotide sequence ID" value="NZ_JADEXP010000041.1"/>
</dbReference>
<evidence type="ECO:0000256" key="6">
    <source>
        <dbReference type="SAM" id="Phobius"/>
    </source>
</evidence>
<evidence type="ECO:0000313" key="8">
    <source>
        <dbReference type="EMBL" id="MBE9066420.1"/>
    </source>
</evidence>
<dbReference type="Gene3D" id="2.40.30.170">
    <property type="match status" value="1"/>
</dbReference>
<dbReference type="PANTHER" id="PTHR30386:SF26">
    <property type="entry name" value="TRANSPORT PROTEIN COMB"/>
    <property type="match status" value="1"/>
</dbReference>
<proteinExistence type="inferred from homology"/>
<evidence type="ECO:0000256" key="5">
    <source>
        <dbReference type="ARBA" id="ARBA00023136"/>
    </source>
</evidence>
<comment type="subcellular location">
    <subcellularLocation>
        <location evidence="1">Membrane</location>
        <topology evidence="1">Single-pass membrane protein</topology>
    </subcellularLocation>
</comment>
<keyword evidence="5 6" id="KW-0472">Membrane</keyword>
<dbReference type="EMBL" id="JADEXP010000041">
    <property type="protein sequence ID" value="MBE9066420.1"/>
    <property type="molecule type" value="Genomic_DNA"/>
</dbReference>
<reference evidence="8" key="1">
    <citation type="submission" date="2020-10" db="EMBL/GenBank/DDBJ databases">
        <authorList>
            <person name="Castelo-Branco R."/>
            <person name="Eusebio N."/>
            <person name="Adriana R."/>
            <person name="Vieira A."/>
            <person name="Brugerolle De Fraissinette N."/>
            <person name="Rezende De Castro R."/>
            <person name="Schneider M.P."/>
            <person name="Vasconcelos V."/>
            <person name="Leao P.N."/>
        </authorList>
    </citation>
    <scope>NUCLEOTIDE SEQUENCE</scope>
    <source>
        <strain evidence="8">LEGE 11479</strain>
    </source>
</reference>
<dbReference type="InterPro" id="IPR058982">
    <property type="entry name" value="Beta-barrel_AprE"/>
</dbReference>
<dbReference type="Pfam" id="PF26002">
    <property type="entry name" value="Beta-barrel_AprE"/>
    <property type="match status" value="1"/>
</dbReference>
<dbReference type="InterPro" id="IPR050739">
    <property type="entry name" value="MFP"/>
</dbReference>
<dbReference type="PANTHER" id="PTHR30386">
    <property type="entry name" value="MEMBRANE FUSION SUBUNIT OF EMRAB-TOLC MULTIDRUG EFFLUX PUMP"/>
    <property type="match status" value="1"/>
</dbReference>
<dbReference type="AlphaFoldDB" id="A0A928WZQ9"/>
<feature type="domain" description="AprE-like beta-barrel" evidence="7">
    <location>
        <begin position="140"/>
        <end position="230"/>
    </location>
</feature>
<evidence type="ECO:0000256" key="4">
    <source>
        <dbReference type="ARBA" id="ARBA00022989"/>
    </source>
</evidence>
<evidence type="ECO:0000256" key="3">
    <source>
        <dbReference type="ARBA" id="ARBA00022692"/>
    </source>
</evidence>
<accession>A0A928WZQ9</accession>
<name>A0A928WZQ9_LEPEC</name>
<comment type="similarity">
    <text evidence="2">Belongs to the membrane fusion protein (MFP) (TC 8.A.1) family.</text>
</comment>
<dbReference type="Proteomes" id="UP000615026">
    <property type="component" value="Unassembled WGS sequence"/>
</dbReference>
<keyword evidence="3 6" id="KW-0812">Transmembrane</keyword>
<sequence>MTETSSKLSLLDLDNILPRADGWLRWSSWCLFAGLGLLVGLLVYFKTDQTVRSQGTIRPSAPYPAVITTQVGNLSTLYIRENEEVVTDQVLGELHADGKIERLKAPQDGIIFQLSPDLLGKSLPAGTPITYITPRQPELTLRLQVNTQDIAQLSVGQVVQARVSAYPYPDYGILQGQIEAIAPDVTPCNTCSTAYGYVVTVALPETYLQRQQERYPLVPGMDVTADIVTQRTRLLDIVLRKLRLAADI</sequence>
<evidence type="ECO:0000313" key="9">
    <source>
        <dbReference type="Proteomes" id="UP000615026"/>
    </source>
</evidence>
<feature type="transmembrane region" description="Helical" evidence="6">
    <location>
        <begin position="26"/>
        <end position="45"/>
    </location>
</feature>
<evidence type="ECO:0000256" key="2">
    <source>
        <dbReference type="ARBA" id="ARBA00009477"/>
    </source>
</evidence>
<gene>
    <name evidence="8" type="ORF">IQ260_07120</name>
</gene>
<protein>
    <submittedName>
        <fullName evidence="8">HlyD family efflux transporter periplasmic adaptor subunit</fullName>
    </submittedName>
</protein>
<evidence type="ECO:0000259" key="7">
    <source>
        <dbReference type="Pfam" id="PF26002"/>
    </source>
</evidence>